<protein>
    <submittedName>
        <fullName evidence="1">Uncharacterized protein</fullName>
    </submittedName>
</protein>
<dbReference type="RefSeq" id="WP_214174478.1">
    <property type="nucleotide sequence ID" value="NZ_JAHCVK010000001.1"/>
</dbReference>
<sequence length="74" mass="8576">MKGNEQINKQPDLCLSEEHFRMNDVLSEQIAIIQEFAPQLDTGDLMQLKANLVEIEKALNRLKEFMAYLPKQTL</sequence>
<accession>A0ABS5SAZ6</accession>
<gene>
    <name evidence="1" type="ORF">KI810_05695</name>
</gene>
<dbReference type="Proteomes" id="UP000756860">
    <property type="component" value="Unassembled WGS sequence"/>
</dbReference>
<name>A0ABS5SAZ6_9BACT</name>
<evidence type="ECO:0000313" key="1">
    <source>
        <dbReference type="EMBL" id="MBT0652540.1"/>
    </source>
</evidence>
<evidence type="ECO:0000313" key="2">
    <source>
        <dbReference type="Proteomes" id="UP000756860"/>
    </source>
</evidence>
<reference evidence="1 2" key="1">
    <citation type="submission" date="2021-05" db="EMBL/GenBank/DDBJ databases">
        <title>The draft genome of Geobacter luticola JCM 17780.</title>
        <authorList>
            <person name="Xu Z."/>
            <person name="Masuda Y."/>
            <person name="Itoh H."/>
            <person name="Senoo K."/>
        </authorList>
    </citation>
    <scope>NUCLEOTIDE SEQUENCE [LARGE SCALE GENOMIC DNA]</scope>
    <source>
        <strain evidence="1 2">JCM 17780</strain>
    </source>
</reference>
<proteinExistence type="predicted"/>
<organism evidence="1 2">
    <name type="scientific">Geomobilimonas luticola</name>
    <dbReference type="NCBI Taxonomy" id="1114878"/>
    <lineage>
        <taxon>Bacteria</taxon>
        <taxon>Pseudomonadati</taxon>
        <taxon>Thermodesulfobacteriota</taxon>
        <taxon>Desulfuromonadia</taxon>
        <taxon>Geobacterales</taxon>
        <taxon>Geobacteraceae</taxon>
        <taxon>Geomobilimonas</taxon>
    </lineage>
</organism>
<keyword evidence="2" id="KW-1185">Reference proteome</keyword>
<dbReference type="EMBL" id="JAHCVK010000001">
    <property type="protein sequence ID" value="MBT0652540.1"/>
    <property type="molecule type" value="Genomic_DNA"/>
</dbReference>
<comment type="caution">
    <text evidence="1">The sequence shown here is derived from an EMBL/GenBank/DDBJ whole genome shotgun (WGS) entry which is preliminary data.</text>
</comment>